<evidence type="ECO:0000256" key="3">
    <source>
        <dbReference type="ARBA" id="ARBA00012865"/>
    </source>
</evidence>
<protein>
    <recommendedName>
        <fullName evidence="3 6">Beta-lactamase</fullName>
        <ecNumber evidence="3 6">3.5.2.6</ecNumber>
    </recommendedName>
</protein>
<organism evidence="8 9">
    <name type="scientific">Sulfitobacter geojensis</name>
    <dbReference type="NCBI Taxonomy" id="1342299"/>
    <lineage>
        <taxon>Bacteria</taxon>
        <taxon>Pseudomonadati</taxon>
        <taxon>Pseudomonadota</taxon>
        <taxon>Alphaproteobacteria</taxon>
        <taxon>Rhodobacterales</taxon>
        <taxon>Roseobacteraceae</taxon>
        <taxon>Sulfitobacter</taxon>
    </lineage>
</organism>
<comment type="caution">
    <text evidence="8">The sequence shown here is derived from an EMBL/GenBank/DDBJ whole genome shotgun (WGS) entry which is preliminary data.</text>
</comment>
<evidence type="ECO:0000313" key="9">
    <source>
        <dbReference type="Proteomes" id="UP000732193"/>
    </source>
</evidence>
<dbReference type="InterPro" id="IPR045155">
    <property type="entry name" value="Beta-lactam_cat"/>
</dbReference>
<keyword evidence="5 6" id="KW-0046">Antibiotic resistance</keyword>
<dbReference type="GO" id="GO:0030655">
    <property type="term" value="P:beta-lactam antibiotic catabolic process"/>
    <property type="evidence" value="ECO:0007669"/>
    <property type="project" value="InterPro"/>
</dbReference>
<proteinExistence type="inferred from homology"/>
<evidence type="ECO:0000256" key="1">
    <source>
        <dbReference type="ARBA" id="ARBA00001526"/>
    </source>
</evidence>
<evidence type="ECO:0000256" key="4">
    <source>
        <dbReference type="ARBA" id="ARBA00022801"/>
    </source>
</evidence>
<evidence type="ECO:0000256" key="2">
    <source>
        <dbReference type="ARBA" id="ARBA00009009"/>
    </source>
</evidence>
<gene>
    <name evidence="8" type="primary">bla</name>
    <name evidence="8" type="ORF">JQV55_16930</name>
</gene>
<name>A0AAE2W0J7_9RHOB</name>
<reference evidence="8 9" key="1">
    <citation type="submission" date="2021-01" db="EMBL/GenBank/DDBJ databases">
        <title>Diatom-associated Roseobacters Show Island Model of Population Structure.</title>
        <authorList>
            <person name="Qu L."/>
            <person name="Feng X."/>
            <person name="Chen Y."/>
            <person name="Li L."/>
            <person name="Wang X."/>
            <person name="Hu Z."/>
            <person name="Wang H."/>
            <person name="Luo H."/>
        </authorList>
    </citation>
    <scope>NUCLEOTIDE SEQUENCE [LARGE SCALE GENOMIC DNA]</scope>
    <source>
        <strain evidence="8 9">TR60-84</strain>
    </source>
</reference>
<dbReference type="Proteomes" id="UP000732193">
    <property type="component" value="Unassembled WGS sequence"/>
</dbReference>
<comment type="catalytic activity">
    <reaction evidence="1 6">
        <text>a beta-lactam + H2O = a substituted beta-amino acid</text>
        <dbReference type="Rhea" id="RHEA:20401"/>
        <dbReference type="ChEBI" id="CHEBI:15377"/>
        <dbReference type="ChEBI" id="CHEBI:35627"/>
        <dbReference type="ChEBI" id="CHEBI:140347"/>
        <dbReference type="EC" id="3.5.2.6"/>
    </reaction>
</comment>
<dbReference type="Pfam" id="PF13354">
    <property type="entry name" value="Beta-lactamase2"/>
    <property type="match status" value="1"/>
</dbReference>
<dbReference type="AlphaFoldDB" id="A0AAE2W0J7"/>
<dbReference type="EMBL" id="JAFBRM010000005">
    <property type="protein sequence ID" value="MBM1715255.1"/>
    <property type="molecule type" value="Genomic_DNA"/>
</dbReference>
<feature type="domain" description="Beta-lactamase class A catalytic" evidence="7">
    <location>
        <begin position="21"/>
        <end position="238"/>
    </location>
</feature>
<dbReference type="PRINTS" id="PR00118">
    <property type="entry name" value="BLACTAMASEA"/>
</dbReference>
<dbReference type="PROSITE" id="PS00146">
    <property type="entry name" value="BETA_LACTAMASE_A"/>
    <property type="match status" value="1"/>
</dbReference>
<dbReference type="NCBIfam" id="NF033103">
    <property type="entry name" value="bla_class_A"/>
    <property type="match status" value="1"/>
</dbReference>
<comment type="similarity">
    <text evidence="2 6">Belongs to the class-A beta-lactamase family.</text>
</comment>
<dbReference type="GO" id="GO:0046677">
    <property type="term" value="P:response to antibiotic"/>
    <property type="evidence" value="ECO:0007669"/>
    <property type="project" value="UniProtKB-UniRule"/>
</dbReference>
<dbReference type="SUPFAM" id="SSF56601">
    <property type="entry name" value="beta-lactamase/transpeptidase-like"/>
    <property type="match status" value="1"/>
</dbReference>
<dbReference type="InterPro" id="IPR000871">
    <property type="entry name" value="Beta-lactam_class-A"/>
</dbReference>
<dbReference type="InterPro" id="IPR023650">
    <property type="entry name" value="Beta-lactam_class-A_AS"/>
</dbReference>
<dbReference type="GO" id="GO:0008800">
    <property type="term" value="F:beta-lactamase activity"/>
    <property type="evidence" value="ECO:0007669"/>
    <property type="project" value="UniProtKB-UniRule"/>
</dbReference>
<accession>A0AAE2W0J7</accession>
<keyword evidence="9" id="KW-1185">Reference proteome</keyword>
<evidence type="ECO:0000256" key="5">
    <source>
        <dbReference type="ARBA" id="ARBA00023251"/>
    </source>
</evidence>
<dbReference type="InterPro" id="IPR012338">
    <property type="entry name" value="Beta-lactam/transpept-like"/>
</dbReference>
<sequence length="266" mass="29524">MLSRLGVEIRALEKRHDARIGVMVRHPASGWHWGYRENERFLMNSTFKSVLCAAILYQVDRQVLDLNTKIKISGQDILHYAPVTKKHIGSALPISDLCFATLDQSDNTAANLLINLLGGQKGVMTYLDRINDAVTRLDRIEPSLNDFVAGDPRDTTSPAAMTATWQKMLTGDALRPTSRAQLAEWMRHGSVTQEFLRKSAPIGWQIIDKSGGGRKHTRSIVAMMTPLAAAPYFVAIYVSDTPASWVERNAIVAEIGRAIIDIITAR</sequence>
<dbReference type="PANTHER" id="PTHR35333:SF3">
    <property type="entry name" value="BETA-LACTAMASE-TYPE TRANSPEPTIDASE FOLD CONTAINING PROTEIN"/>
    <property type="match status" value="1"/>
</dbReference>
<evidence type="ECO:0000256" key="6">
    <source>
        <dbReference type="RuleBase" id="RU361140"/>
    </source>
</evidence>
<dbReference type="PANTHER" id="PTHR35333">
    <property type="entry name" value="BETA-LACTAMASE"/>
    <property type="match status" value="1"/>
</dbReference>
<keyword evidence="4 6" id="KW-0378">Hydrolase</keyword>
<evidence type="ECO:0000259" key="7">
    <source>
        <dbReference type="Pfam" id="PF13354"/>
    </source>
</evidence>
<dbReference type="Gene3D" id="3.40.710.10">
    <property type="entry name" value="DD-peptidase/beta-lactamase superfamily"/>
    <property type="match status" value="1"/>
</dbReference>
<dbReference type="EC" id="3.5.2.6" evidence="3 6"/>
<dbReference type="RefSeq" id="WP_203243107.1">
    <property type="nucleotide sequence ID" value="NZ_JAFBRH010000005.1"/>
</dbReference>
<evidence type="ECO:0000313" key="8">
    <source>
        <dbReference type="EMBL" id="MBM1715255.1"/>
    </source>
</evidence>